<name>A0A6M3YKZ1_9CAUD</name>
<keyword evidence="2" id="KW-1185">Reference proteome</keyword>
<proteinExistence type="predicted"/>
<organism evidence="1 2">
    <name type="scientific">Cronobacter phage JC01</name>
    <dbReference type="NCBI Taxonomy" id="2729575"/>
    <lineage>
        <taxon>Viruses</taxon>
        <taxon>Duplodnaviria</taxon>
        <taxon>Heunggongvirae</taxon>
        <taxon>Uroviricota</taxon>
        <taxon>Caudoviricetes</taxon>
        <taxon>Casjensviridae</taxon>
        <taxon>Jacunavirus</taxon>
        <taxon>Jacunavirus JC01</taxon>
    </lineage>
</organism>
<evidence type="ECO:0000313" key="2">
    <source>
        <dbReference type="Proteomes" id="UP000502753"/>
    </source>
</evidence>
<sequence length="34" mass="3978">MIVMAFHVTYYMYVLASFESKCVMVKVPKKSCRS</sequence>
<dbReference type="Proteomes" id="UP000502753">
    <property type="component" value="Segment"/>
</dbReference>
<dbReference type="EMBL" id="MT330372">
    <property type="protein sequence ID" value="QJI52222.1"/>
    <property type="molecule type" value="Genomic_DNA"/>
</dbReference>
<accession>A0A6M3YKZ1</accession>
<dbReference type="GeneID" id="62681217"/>
<reference evidence="1 2" key="1">
    <citation type="submission" date="2020-04" db="EMBL/GenBank/DDBJ databases">
        <title>Characterization and complete genome analysis of a novel phage JC01 infecting Cronobacter sakazakii.</title>
        <authorList>
            <person name="Jiang J."/>
            <person name="Zhao C."/>
            <person name="Tie D."/>
            <person name="Li Z."/>
        </authorList>
    </citation>
    <scope>NUCLEOTIDE SEQUENCE [LARGE SCALE GENOMIC DNA]</scope>
</reference>
<dbReference type="KEGG" id="vg:62681217"/>
<evidence type="ECO:0000313" key="1">
    <source>
        <dbReference type="EMBL" id="QJI52222.1"/>
    </source>
</evidence>
<protein>
    <submittedName>
        <fullName evidence="1">Uncharacterized protein</fullName>
    </submittedName>
</protein>
<dbReference type="RefSeq" id="YP_009998550.1">
    <property type="nucleotide sequence ID" value="NC_052989.1"/>
</dbReference>